<dbReference type="PANTHER" id="PTHR46797:SF1">
    <property type="entry name" value="METHYLPHOSPHONATE SYNTHASE"/>
    <property type="match status" value="1"/>
</dbReference>
<gene>
    <name evidence="3" type="ORF">FX155_07885</name>
</gene>
<reference evidence="3 4" key="1">
    <citation type="submission" date="2019-08" db="EMBL/GenBank/DDBJ databases">
        <title>In-depth cultivation of the pig gut microbiome towards novel bacterial diversity and tailored functional studies.</title>
        <authorList>
            <person name="Wylensek D."/>
            <person name="Hitch T.C.A."/>
            <person name="Clavel T."/>
        </authorList>
    </citation>
    <scope>NUCLEOTIDE SEQUENCE [LARGE SCALE GENOMIC DNA]</scope>
    <source>
        <strain evidence="3 4">WCA-389-WT-5B</strain>
    </source>
</reference>
<dbReference type="Pfam" id="PF01381">
    <property type="entry name" value="HTH_3"/>
    <property type="match status" value="1"/>
</dbReference>
<dbReference type="InterPro" id="IPR001387">
    <property type="entry name" value="Cro/C1-type_HTH"/>
</dbReference>
<dbReference type="GO" id="GO:0003677">
    <property type="term" value="F:DNA binding"/>
    <property type="evidence" value="ECO:0007669"/>
    <property type="project" value="UniProtKB-KW"/>
</dbReference>
<dbReference type="PROSITE" id="PS50943">
    <property type="entry name" value="HTH_CROC1"/>
    <property type="match status" value="1"/>
</dbReference>
<dbReference type="Proteomes" id="UP000441455">
    <property type="component" value="Unassembled WGS sequence"/>
</dbReference>
<dbReference type="GO" id="GO:0003700">
    <property type="term" value="F:DNA-binding transcription factor activity"/>
    <property type="evidence" value="ECO:0007669"/>
    <property type="project" value="TreeGrafter"/>
</dbReference>
<dbReference type="PANTHER" id="PTHR46797">
    <property type="entry name" value="HTH-TYPE TRANSCRIPTIONAL REGULATOR"/>
    <property type="match status" value="1"/>
</dbReference>
<accession>A0A6N7VZD4</accession>
<evidence type="ECO:0000313" key="3">
    <source>
        <dbReference type="EMBL" id="MSS82511.1"/>
    </source>
</evidence>
<keyword evidence="1" id="KW-0238">DNA-binding</keyword>
<evidence type="ECO:0000256" key="1">
    <source>
        <dbReference type="ARBA" id="ARBA00023125"/>
    </source>
</evidence>
<dbReference type="AlphaFoldDB" id="A0A6N7VZD4"/>
<dbReference type="CDD" id="cd00093">
    <property type="entry name" value="HTH_XRE"/>
    <property type="match status" value="1"/>
</dbReference>
<evidence type="ECO:0000313" key="4">
    <source>
        <dbReference type="Proteomes" id="UP000441455"/>
    </source>
</evidence>
<sequence length="67" mass="7495">MGNRYKGLEIRKQRGLTQDELCERAGLSRQTLYELEKGIKTDVKMSTLTALASALECSVSDLFAENI</sequence>
<dbReference type="Gene3D" id="1.10.260.40">
    <property type="entry name" value="lambda repressor-like DNA-binding domains"/>
    <property type="match status" value="1"/>
</dbReference>
<dbReference type="OrthoDB" id="6386941at2"/>
<organism evidence="3 4">
    <name type="scientific">Acidaminococcus fermentans</name>
    <dbReference type="NCBI Taxonomy" id="905"/>
    <lineage>
        <taxon>Bacteria</taxon>
        <taxon>Bacillati</taxon>
        <taxon>Bacillota</taxon>
        <taxon>Negativicutes</taxon>
        <taxon>Acidaminococcales</taxon>
        <taxon>Acidaminococcaceae</taxon>
        <taxon>Acidaminococcus</taxon>
    </lineage>
</organism>
<name>A0A6N7VZD4_ACIFE</name>
<proteinExistence type="predicted"/>
<dbReference type="SUPFAM" id="SSF47413">
    <property type="entry name" value="lambda repressor-like DNA-binding domains"/>
    <property type="match status" value="1"/>
</dbReference>
<dbReference type="EMBL" id="VULN01000010">
    <property type="protein sequence ID" value="MSS82511.1"/>
    <property type="molecule type" value="Genomic_DNA"/>
</dbReference>
<dbReference type="SMART" id="SM00530">
    <property type="entry name" value="HTH_XRE"/>
    <property type="match status" value="1"/>
</dbReference>
<dbReference type="RefSeq" id="WP_154488345.1">
    <property type="nucleotide sequence ID" value="NZ_JBQHVM010000001.1"/>
</dbReference>
<feature type="domain" description="HTH cro/C1-type" evidence="2">
    <location>
        <begin position="9"/>
        <end position="62"/>
    </location>
</feature>
<dbReference type="InterPro" id="IPR050807">
    <property type="entry name" value="TransReg_Diox_bact_type"/>
</dbReference>
<dbReference type="GO" id="GO:0005829">
    <property type="term" value="C:cytosol"/>
    <property type="evidence" value="ECO:0007669"/>
    <property type="project" value="TreeGrafter"/>
</dbReference>
<evidence type="ECO:0000259" key="2">
    <source>
        <dbReference type="PROSITE" id="PS50943"/>
    </source>
</evidence>
<protein>
    <submittedName>
        <fullName evidence="3">Helix-turn-helix transcriptional regulator</fullName>
    </submittedName>
</protein>
<comment type="caution">
    <text evidence="3">The sequence shown here is derived from an EMBL/GenBank/DDBJ whole genome shotgun (WGS) entry which is preliminary data.</text>
</comment>
<dbReference type="InterPro" id="IPR010982">
    <property type="entry name" value="Lambda_DNA-bd_dom_sf"/>
</dbReference>